<dbReference type="InterPro" id="IPR048913">
    <property type="entry name" value="BetaGal_gal-bd"/>
</dbReference>
<dbReference type="InterPro" id="IPR031330">
    <property type="entry name" value="Gly_Hdrlase_35_cat"/>
</dbReference>
<dbReference type="InterPro" id="IPR026283">
    <property type="entry name" value="B-gal_1-like"/>
</dbReference>
<dbReference type="STRING" id="29534.SAMN05444366_3410"/>
<dbReference type="SUPFAM" id="SSF51445">
    <property type="entry name" value="(Trans)glycosidases"/>
    <property type="match status" value="1"/>
</dbReference>
<comment type="similarity">
    <text evidence="1 6">Belongs to the glycosyl hydrolase 35 family.</text>
</comment>
<accession>A0A1M7JL22</accession>
<feature type="domain" description="Beta-galactosidase galactose-binding" evidence="10">
    <location>
        <begin position="540"/>
        <end position="598"/>
    </location>
</feature>
<gene>
    <name evidence="11" type="ORF">SAMN05444366_3410</name>
</gene>
<dbReference type="Proteomes" id="UP000184121">
    <property type="component" value="Unassembled WGS sequence"/>
</dbReference>
<organism evidence="11 12">
    <name type="scientific">Flavobacterium saccharophilum</name>
    <dbReference type="NCBI Taxonomy" id="29534"/>
    <lineage>
        <taxon>Bacteria</taxon>
        <taxon>Pseudomonadati</taxon>
        <taxon>Bacteroidota</taxon>
        <taxon>Flavobacteriia</taxon>
        <taxon>Flavobacteriales</taxon>
        <taxon>Flavobacteriaceae</taxon>
        <taxon>Flavobacterium</taxon>
    </lineage>
</organism>
<evidence type="ECO:0000256" key="2">
    <source>
        <dbReference type="ARBA" id="ARBA00022801"/>
    </source>
</evidence>
<dbReference type="PROSITE" id="PS01182">
    <property type="entry name" value="GLYCOSYL_HYDROL_F35"/>
    <property type="match status" value="1"/>
</dbReference>
<feature type="chain" id="PRO_5013291631" description="Beta-galactosidase" evidence="7">
    <location>
        <begin position="33"/>
        <end position="633"/>
    </location>
</feature>
<dbReference type="SUPFAM" id="SSF49785">
    <property type="entry name" value="Galactose-binding domain-like"/>
    <property type="match status" value="2"/>
</dbReference>
<dbReference type="GO" id="GO:0004565">
    <property type="term" value="F:beta-galactosidase activity"/>
    <property type="evidence" value="ECO:0007669"/>
    <property type="project" value="UniProtKB-EC"/>
</dbReference>
<keyword evidence="12" id="KW-1185">Reference proteome</keyword>
<dbReference type="PANTHER" id="PTHR23421">
    <property type="entry name" value="BETA-GALACTOSIDASE RELATED"/>
    <property type="match status" value="1"/>
</dbReference>
<dbReference type="PIRSF" id="PIRSF006336">
    <property type="entry name" value="B-gal"/>
    <property type="match status" value="1"/>
</dbReference>
<dbReference type="Pfam" id="PF01301">
    <property type="entry name" value="Glyco_hydro_35"/>
    <property type="match status" value="1"/>
</dbReference>
<evidence type="ECO:0000256" key="7">
    <source>
        <dbReference type="SAM" id="SignalP"/>
    </source>
</evidence>
<dbReference type="AlphaFoldDB" id="A0A1M7JL22"/>
<feature type="active site" description="Nucleophile" evidence="4">
    <location>
        <position position="277"/>
    </location>
</feature>
<evidence type="ECO:0000259" key="8">
    <source>
        <dbReference type="Pfam" id="PF01301"/>
    </source>
</evidence>
<evidence type="ECO:0000256" key="3">
    <source>
        <dbReference type="ARBA" id="ARBA00023295"/>
    </source>
</evidence>
<keyword evidence="7" id="KW-0732">Signal</keyword>
<evidence type="ECO:0000259" key="10">
    <source>
        <dbReference type="Pfam" id="PF21467"/>
    </source>
</evidence>
<dbReference type="Gene3D" id="3.20.20.80">
    <property type="entry name" value="Glycosidases"/>
    <property type="match status" value="1"/>
</dbReference>
<feature type="domain" description="Glycoside hydrolase 35 catalytic" evidence="8">
    <location>
        <begin position="44"/>
        <end position="368"/>
    </location>
</feature>
<evidence type="ECO:0000256" key="1">
    <source>
        <dbReference type="ARBA" id="ARBA00009809"/>
    </source>
</evidence>
<dbReference type="Gene3D" id="2.60.120.260">
    <property type="entry name" value="Galactose-binding domain-like"/>
    <property type="match status" value="2"/>
</dbReference>
<dbReference type="InterPro" id="IPR001944">
    <property type="entry name" value="Glycoside_Hdrlase_35"/>
</dbReference>
<feature type="active site" description="Proton donor" evidence="4">
    <location>
        <position position="193"/>
    </location>
</feature>
<evidence type="ECO:0000256" key="6">
    <source>
        <dbReference type="RuleBase" id="RU003679"/>
    </source>
</evidence>
<evidence type="ECO:0000256" key="4">
    <source>
        <dbReference type="PIRSR" id="PIRSR006336-1"/>
    </source>
</evidence>
<keyword evidence="2 5" id="KW-0378">Hydrolase</keyword>
<protein>
    <recommendedName>
        <fullName evidence="5">Beta-galactosidase</fullName>
        <ecNumber evidence="5">3.2.1.23</ecNumber>
    </recommendedName>
</protein>
<evidence type="ECO:0000313" key="11">
    <source>
        <dbReference type="EMBL" id="SHM53714.1"/>
    </source>
</evidence>
<dbReference type="PRINTS" id="PR00742">
    <property type="entry name" value="GLHYDRLASE35"/>
</dbReference>
<dbReference type="EC" id="3.2.1.23" evidence="5"/>
<dbReference type="InterPro" id="IPR008979">
    <property type="entry name" value="Galactose-bd-like_sf"/>
</dbReference>
<keyword evidence="3 5" id="KW-0326">Glycosidase</keyword>
<feature type="signal peptide" evidence="7">
    <location>
        <begin position="1"/>
        <end position="32"/>
    </location>
</feature>
<dbReference type="Pfam" id="PF21467">
    <property type="entry name" value="BetaGal_gal-bd"/>
    <property type="match status" value="1"/>
</dbReference>
<evidence type="ECO:0000313" key="12">
    <source>
        <dbReference type="Proteomes" id="UP000184121"/>
    </source>
</evidence>
<name>A0A1M7JL22_9FLAO</name>
<dbReference type="InterPro" id="IPR048912">
    <property type="entry name" value="BetaGal1-like_ABD1"/>
</dbReference>
<dbReference type="InterPro" id="IPR017853">
    <property type="entry name" value="GH"/>
</dbReference>
<evidence type="ECO:0000256" key="5">
    <source>
        <dbReference type="RuleBase" id="RU000675"/>
    </source>
</evidence>
<dbReference type="InterPro" id="IPR019801">
    <property type="entry name" value="Glyco_hydro_35_CS"/>
</dbReference>
<dbReference type="GO" id="GO:0005975">
    <property type="term" value="P:carbohydrate metabolic process"/>
    <property type="evidence" value="ECO:0007669"/>
    <property type="project" value="InterPro"/>
</dbReference>
<comment type="catalytic activity">
    <reaction evidence="5">
        <text>Hydrolysis of terminal non-reducing beta-D-galactose residues in beta-D-galactosides.</text>
        <dbReference type="EC" id="3.2.1.23"/>
    </reaction>
</comment>
<reference evidence="12" key="1">
    <citation type="submission" date="2016-11" db="EMBL/GenBank/DDBJ databases">
        <authorList>
            <person name="Varghese N."/>
            <person name="Submissions S."/>
        </authorList>
    </citation>
    <scope>NUCLEOTIDE SEQUENCE [LARGE SCALE GENOMIC DNA]</scope>
    <source>
        <strain evidence="12">DSM 1811</strain>
    </source>
</reference>
<sequence>MVHWYPLKLNSYMKKNLFTLFLFLLLAVNAKGQTKHTFTIADGNFVLDGKPIQIHSGEMHYARIPKPYWRHRLQMMKAMGLNAVATYVFWNYHETAPGVWDFKTENKDIAEYIKIAQEEGLYVILRPGPYVCAEWEFGGYPWFLRNIPGMVIRGNNPQYLAATKSYFTALYGQVKNLLVSNGGPIIMVQGENEFGSYVAQRKDIPLEEHKKYSAAVFQQLKDVGFNVPFFTSDGSWLFEGGALPGALPTANGEDDVAKLKEVVNKYNDGKGPYMVAEFYPGWLDHWAEEFPKVSNESVVKQTQKYLDAGVSFNYYMVHGGTNFGFTSGANYDGNHDIQPDLTTYDYDAPISEAGWGTEKYNALREILKNPKTPAVPAKISVISIPNIKLTKAVSLEYLKSKIKPVNADSPLTFEDLNQGHGYVWYSKKFKQPISGKLELKGLRDYAIVYVNGVKVAELNRYYKKYDCTIDVPFNATLDIIVENMGRINYGADIINSTKGIISPVIINGQTITGDWNMYQLPMDVVPNLTDAKNNAKVGAPAVYQGTFNLSAVGDTFLDMRDWGKGIVFVNGINIGRYWSVGPQQTLYLPGCWLKKGTNEIVIFEQKNDKVQTSVGTLETPILESLQPEKGEPK</sequence>
<feature type="domain" description="Beta-galactosidase 1-like first all-beta" evidence="9">
    <location>
        <begin position="410"/>
        <end position="520"/>
    </location>
</feature>
<dbReference type="EMBL" id="FRBY01000005">
    <property type="protein sequence ID" value="SHM53714.1"/>
    <property type="molecule type" value="Genomic_DNA"/>
</dbReference>
<evidence type="ECO:0000259" key="9">
    <source>
        <dbReference type="Pfam" id="PF21317"/>
    </source>
</evidence>
<proteinExistence type="inferred from homology"/>
<dbReference type="Pfam" id="PF21317">
    <property type="entry name" value="BetaGal_ABD_1"/>
    <property type="match status" value="1"/>
</dbReference>